<sequence>MEDYDYDGARSGLSLGAAIWPGPQPHRSNWERAQDARWDQAFQDRSRPHGPDDDMQTSPHKQNVVKAEQTRWPLPLMSLDSRDIPGLYIENSGKPEPPDFNDRGVLLDRDMLKPPDRREPAKARLPPIPPIRKMPKGPQPRKGRKRFALPLLVARPSGAVTEVMACPDSGSDENIISLELVTSLGLKTEQTSSGEPRQFTVANGNIVTAVGQVSTKCRFAAGTPSNITSLECVFHVFNTLAVPLIMGVNFLQQTETLSKHRDRLVEHSFPVMQALRVNSVGRPKRSLICQLDTYVGCATVDTGSDLDLVSPKFANSRDFMIEPAFEQVEFADCSVGCTSGVIKTLFTVGFHPRGESIDLDLFVLDNLNADILVGQDTADMLDVFNLHHESLIPSIPQLGESELNIIRHIGRFEQGVLGLWKKVRKAMGGNQPGSSDGVAGVETQADVIQRENARRERERARIAKLSGPERQRAQEFEDMSSTAHPPTV</sequence>
<feature type="compositionally biased region" description="Basic and acidic residues" evidence="1">
    <location>
        <begin position="448"/>
        <end position="475"/>
    </location>
</feature>
<keyword evidence="3" id="KW-1185">Reference proteome</keyword>
<protein>
    <submittedName>
        <fullName evidence="2">Uncharacterized protein</fullName>
    </submittedName>
</protein>
<dbReference type="AlphaFoldDB" id="A0A430MA21"/>
<feature type="region of interest" description="Disordered" evidence="1">
    <location>
        <begin position="111"/>
        <end position="143"/>
    </location>
</feature>
<evidence type="ECO:0000256" key="1">
    <source>
        <dbReference type="SAM" id="MobiDB-lite"/>
    </source>
</evidence>
<dbReference type="Proteomes" id="UP000287124">
    <property type="component" value="Unassembled WGS sequence"/>
</dbReference>
<gene>
    <name evidence="2" type="ORF">BHE90_000609</name>
</gene>
<dbReference type="EMBL" id="MIKF01000004">
    <property type="protein sequence ID" value="RTE84830.1"/>
    <property type="molecule type" value="Genomic_DNA"/>
</dbReference>
<name>A0A430MA21_9HYPO</name>
<reference evidence="2 3" key="1">
    <citation type="submission" date="2017-06" db="EMBL/GenBank/DDBJ databases">
        <title>Comparative genomic analysis of Ambrosia Fusariam Clade fungi.</title>
        <authorList>
            <person name="Stajich J.E."/>
            <person name="Carrillo J."/>
            <person name="Kijimoto T."/>
            <person name="Eskalen A."/>
            <person name="O'Donnell K."/>
            <person name="Kasson M."/>
        </authorList>
    </citation>
    <scope>NUCLEOTIDE SEQUENCE [LARGE SCALE GENOMIC DNA]</scope>
    <source>
        <strain evidence="2 3">UCR1854</strain>
    </source>
</reference>
<feature type="compositionally biased region" description="Basic residues" evidence="1">
    <location>
        <begin position="133"/>
        <end position="143"/>
    </location>
</feature>
<organism evidence="2 3">
    <name type="scientific">Fusarium euwallaceae</name>
    <dbReference type="NCBI Taxonomy" id="1147111"/>
    <lineage>
        <taxon>Eukaryota</taxon>
        <taxon>Fungi</taxon>
        <taxon>Dikarya</taxon>
        <taxon>Ascomycota</taxon>
        <taxon>Pezizomycotina</taxon>
        <taxon>Sordariomycetes</taxon>
        <taxon>Hypocreomycetidae</taxon>
        <taxon>Hypocreales</taxon>
        <taxon>Nectriaceae</taxon>
        <taxon>Fusarium</taxon>
        <taxon>Fusarium solani species complex</taxon>
    </lineage>
</organism>
<feature type="compositionally biased region" description="Basic and acidic residues" evidence="1">
    <location>
        <begin position="111"/>
        <end position="122"/>
    </location>
</feature>
<feature type="region of interest" description="Disordered" evidence="1">
    <location>
        <begin position="1"/>
        <end position="69"/>
    </location>
</feature>
<evidence type="ECO:0000313" key="2">
    <source>
        <dbReference type="EMBL" id="RTE84830.1"/>
    </source>
</evidence>
<dbReference type="Gene3D" id="2.40.70.10">
    <property type="entry name" value="Acid Proteases"/>
    <property type="match status" value="1"/>
</dbReference>
<dbReference type="CDD" id="cd00303">
    <property type="entry name" value="retropepsin_like"/>
    <property type="match status" value="2"/>
</dbReference>
<feature type="compositionally biased region" description="Polar residues" evidence="1">
    <location>
        <begin position="479"/>
        <end position="488"/>
    </location>
</feature>
<dbReference type="InterPro" id="IPR021109">
    <property type="entry name" value="Peptidase_aspartic_dom_sf"/>
</dbReference>
<feature type="compositionally biased region" description="Basic and acidic residues" evidence="1">
    <location>
        <begin position="28"/>
        <end position="52"/>
    </location>
</feature>
<feature type="region of interest" description="Disordered" evidence="1">
    <location>
        <begin position="428"/>
        <end position="488"/>
    </location>
</feature>
<comment type="caution">
    <text evidence="2">The sequence shown here is derived from an EMBL/GenBank/DDBJ whole genome shotgun (WGS) entry which is preliminary data.</text>
</comment>
<evidence type="ECO:0000313" key="3">
    <source>
        <dbReference type="Proteomes" id="UP000287124"/>
    </source>
</evidence>
<proteinExistence type="predicted"/>
<accession>A0A430MA21</accession>